<dbReference type="InterPro" id="IPR021719">
    <property type="entry name" value="Prot_inh_I78"/>
</dbReference>
<dbReference type="Proteomes" id="UP000442533">
    <property type="component" value="Unassembled WGS sequence"/>
</dbReference>
<comment type="caution">
    <text evidence="1">The sequence shown here is derived from an EMBL/GenBank/DDBJ whole genome shotgun (WGS) entry which is preliminary data.</text>
</comment>
<evidence type="ECO:0000313" key="2">
    <source>
        <dbReference type="Proteomes" id="UP000442533"/>
    </source>
</evidence>
<dbReference type="EMBL" id="WMIF01000010">
    <property type="protein sequence ID" value="MTH34709.1"/>
    <property type="molecule type" value="Genomic_DNA"/>
</dbReference>
<organism evidence="1 2">
    <name type="scientific">Paracoccus limosus</name>
    <dbReference type="NCBI Taxonomy" id="913252"/>
    <lineage>
        <taxon>Bacteria</taxon>
        <taxon>Pseudomonadati</taxon>
        <taxon>Pseudomonadota</taxon>
        <taxon>Alphaproteobacteria</taxon>
        <taxon>Rhodobacterales</taxon>
        <taxon>Paracoccaceae</taxon>
        <taxon>Paracoccus</taxon>
    </lineage>
</organism>
<dbReference type="Gene3D" id="3.30.10.10">
    <property type="entry name" value="Trypsin Inhibitor V, subunit A"/>
    <property type="match status" value="1"/>
</dbReference>
<gene>
    <name evidence="1" type="ORF">GL279_08860</name>
</gene>
<evidence type="ECO:0008006" key="3">
    <source>
        <dbReference type="Google" id="ProtNLM"/>
    </source>
</evidence>
<reference evidence="1 2" key="1">
    <citation type="submission" date="2019-11" db="EMBL/GenBank/DDBJ databases">
        <authorList>
            <person name="Dong K."/>
        </authorList>
    </citation>
    <scope>NUCLEOTIDE SEQUENCE [LARGE SCALE GENOMIC DNA]</scope>
    <source>
        <strain evidence="1 2">JCM 17370</strain>
    </source>
</reference>
<accession>A0A844H1E7</accession>
<protein>
    <recommendedName>
        <fullName evidence="3">Peptidase inhibitor I78 family protein</fullName>
    </recommendedName>
</protein>
<dbReference type="OrthoDB" id="8724542at2"/>
<dbReference type="Pfam" id="PF11720">
    <property type="entry name" value="Inhibitor_I78"/>
    <property type="match status" value="1"/>
</dbReference>
<sequence>MRYAILMTPLLLLGCVEPQEPVAPPQPPVAPGCTAASLQGLIGQPSEVAERMSLPPGSRIIGPNQPVTMDFRPDRLNIETGRTGLIEKISCY</sequence>
<keyword evidence="2" id="KW-1185">Reference proteome</keyword>
<dbReference type="AlphaFoldDB" id="A0A844H1E7"/>
<proteinExistence type="predicted"/>
<dbReference type="PROSITE" id="PS51257">
    <property type="entry name" value="PROKAR_LIPOPROTEIN"/>
    <property type="match status" value="1"/>
</dbReference>
<evidence type="ECO:0000313" key="1">
    <source>
        <dbReference type="EMBL" id="MTH34709.1"/>
    </source>
</evidence>
<name>A0A844H1E7_9RHOB</name>